<dbReference type="AlphaFoldDB" id="A0A8I0P0T0"/>
<dbReference type="SUPFAM" id="SSF53335">
    <property type="entry name" value="S-adenosyl-L-methionine-dependent methyltransferases"/>
    <property type="match status" value="1"/>
</dbReference>
<dbReference type="InterPro" id="IPR029063">
    <property type="entry name" value="SAM-dependent_MTases_sf"/>
</dbReference>
<gene>
    <name evidence="7" type="ORF">H4687_003605</name>
</gene>
<keyword evidence="2 7" id="KW-0489">Methyltransferase</keyword>
<dbReference type="InterPro" id="IPR052190">
    <property type="entry name" value="Euk-Arch_PrmC-MTase"/>
</dbReference>
<evidence type="ECO:0000256" key="1">
    <source>
        <dbReference type="ARBA" id="ARBA00006149"/>
    </source>
</evidence>
<comment type="caution">
    <text evidence="7">The sequence shown here is derived from an EMBL/GenBank/DDBJ whole genome shotgun (WGS) entry which is preliminary data.</text>
</comment>
<evidence type="ECO:0000259" key="6">
    <source>
        <dbReference type="Pfam" id="PF05175"/>
    </source>
</evidence>
<dbReference type="EC" id="2.1.1.297" evidence="7"/>
<dbReference type="InterPro" id="IPR007848">
    <property type="entry name" value="Small_mtfrase_dom"/>
</dbReference>
<organism evidence="7 8">
    <name type="scientific">Streptomyces stelliscabiei</name>
    <dbReference type="NCBI Taxonomy" id="146820"/>
    <lineage>
        <taxon>Bacteria</taxon>
        <taxon>Bacillati</taxon>
        <taxon>Actinomycetota</taxon>
        <taxon>Actinomycetes</taxon>
        <taxon>Kitasatosporales</taxon>
        <taxon>Streptomycetaceae</taxon>
        <taxon>Streptomyces</taxon>
    </lineage>
</organism>
<dbReference type="Pfam" id="PF05175">
    <property type="entry name" value="MTS"/>
    <property type="match status" value="1"/>
</dbReference>
<keyword evidence="4" id="KW-0949">S-adenosyl-L-methionine</keyword>
<dbReference type="Proteomes" id="UP000629287">
    <property type="component" value="Unassembled WGS sequence"/>
</dbReference>
<dbReference type="PANTHER" id="PTHR45875">
    <property type="entry name" value="METHYLTRANSFERASE N6AMT1"/>
    <property type="match status" value="1"/>
</dbReference>
<dbReference type="OrthoDB" id="8746524at2"/>
<evidence type="ECO:0000256" key="5">
    <source>
        <dbReference type="SAM" id="MobiDB-lite"/>
    </source>
</evidence>
<feature type="region of interest" description="Disordered" evidence="5">
    <location>
        <begin position="108"/>
        <end position="138"/>
    </location>
</feature>
<dbReference type="Gene3D" id="3.40.50.150">
    <property type="entry name" value="Vaccinia Virus protein VP39"/>
    <property type="match status" value="1"/>
</dbReference>
<evidence type="ECO:0000313" key="7">
    <source>
        <dbReference type="EMBL" id="MBE1597476.1"/>
    </source>
</evidence>
<dbReference type="PROSITE" id="PS00092">
    <property type="entry name" value="N6_MTASE"/>
    <property type="match status" value="1"/>
</dbReference>
<accession>A0A8I0P0T0</accession>
<dbReference type="GO" id="GO:0035657">
    <property type="term" value="C:eRF1 methyltransferase complex"/>
    <property type="evidence" value="ECO:0007669"/>
    <property type="project" value="TreeGrafter"/>
</dbReference>
<protein>
    <submittedName>
        <fullName evidence="7">Release factor glutamine methyltransferase</fullName>
        <ecNumber evidence="7">2.1.1.297</ecNumber>
    </submittedName>
</protein>
<proteinExistence type="inferred from homology"/>
<dbReference type="GO" id="GO:0032259">
    <property type="term" value="P:methylation"/>
    <property type="evidence" value="ECO:0007669"/>
    <property type="project" value="UniProtKB-KW"/>
</dbReference>
<evidence type="ECO:0000256" key="4">
    <source>
        <dbReference type="ARBA" id="ARBA00022691"/>
    </source>
</evidence>
<evidence type="ECO:0000256" key="3">
    <source>
        <dbReference type="ARBA" id="ARBA00022679"/>
    </source>
</evidence>
<dbReference type="PANTHER" id="PTHR45875:SF1">
    <property type="entry name" value="METHYLTRANSFERASE N6AMT1"/>
    <property type="match status" value="1"/>
</dbReference>
<keyword evidence="8" id="KW-1185">Reference proteome</keyword>
<name>A0A8I0P0T0_9ACTN</name>
<dbReference type="InterPro" id="IPR002052">
    <property type="entry name" value="DNA_methylase_N6_adenine_CS"/>
</dbReference>
<evidence type="ECO:0000256" key="2">
    <source>
        <dbReference type="ARBA" id="ARBA00022603"/>
    </source>
</evidence>
<evidence type="ECO:0000313" key="8">
    <source>
        <dbReference type="Proteomes" id="UP000629287"/>
    </source>
</evidence>
<dbReference type="GO" id="GO:0102559">
    <property type="term" value="F:peptide chain release factor N(5)-glutamine methyltransferase activity"/>
    <property type="evidence" value="ECO:0007669"/>
    <property type="project" value="UniProtKB-EC"/>
</dbReference>
<dbReference type="RefSeq" id="WP_046919754.1">
    <property type="nucleotide sequence ID" value="NZ_JADBGF010000001.1"/>
</dbReference>
<feature type="domain" description="Methyltransferase small" evidence="6">
    <location>
        <begin position="12"/>
        <end position="114"/>
    </location>
</feature>
<keyword evidence="3 7" id="KW-0808">Transferase</keyword>
<comment type="similarity">
    <text evidence="1">Belongs to the eukaryotic/archaeal PrmC-related family.</text>
</comment>
<dbReference type="EMBL" id="JADBGF010000001">
    <property type="protein sequence ID" value="MBE1597476.1"/>
    <property type="molecule type" value="Genomic_DNA"/>
</dbReference>
<dbReference type="GeneID" id="86828169"/>
<dbReference type="GO" id="GO:0003676">
    <property type="term" value="F:nucleic acid binding"/>
    <property type="evidence" value="ECO:0007669"/>
    <property type="project" value="InterPro"/>
</dbReference>
<dbReference type="CDD" id="cd02440">
    <property type="entry name" value="AdoMet_MTases"/>
    <property type="match status" value="1"/>
</dbReference>
<sequence>MIPLPSLSLPVSLPGVYAPQDDTELLVHALGREPLAPGARVLDVGTGTGAVALAAARRGADVTAVDISRRAVLNARVNAVLARLPLTVVRGDLLGPVAERSFDLILSNPPYVPGPEPRRRRGPGQGPGAAPRPDRLGHARGAARTWHGGRDGRLLLDRICRDSPGLLRLGGVLLLVHSALSDAERTLTQLGAAGLRADVVEHRRVAFGPVLRERGDWLRGRGLLGAEGRAEGDEKEELVVIRAERPR</sequence>
<reference evidence="7 8" key="1">
    <citation type="submission" date="2020-10" db="EMBL/GenBank/DDBJ databases">
        <title>Sequencing the genomes of 1000 actinobacteria strains.</title>
        <authorList>
            <person name="Klenk H.-P."/>
        </authorList>
    </citation>
    <scope>NUCLEOTIDE SEQUENCE [LARGE SCALE GENOMIC DNA]</scope>
    <source>
        <strain evidence="7 8">DSM 41803</strain>
    </source>
</reference>